<dbReference type="PROSITE" id="PS50835">
    <property type="entry name" value="IG_LIKE"/>
    <property type="match status" value="4"/>
</dbReference>
<dbReference type="InterPro" id="IPR007110">
    <property type="entry name" value="Ig-like_dom"/>
</dbReference>
<feature type="compositionally biased region" description="Basic and acidic residues" evidence="3">
    <location>
        <begin position="561"/>
        <end position="570"/>
    </location>
</feature>
<evidence type="ECO:0000256" key="3">
    <source>
        <dbReference type="SAM" id="MobiDB-lite"/>
    </source>
</evidence>
<dbReference type="SUPFAM" id="SSF48726">
    <property type="entry name" value="Immunoglobulin"/>
    <property type="match status" value="4"/>
</dbReference>
<dbReference type="GO" id="GO:0031430">
    <property type="term" value="C:M band"/>
    <property type="evidence" value="ECO:0007669"/>
    <property type="project" value="TreeGrafter"/>
</dbReference>
<keyword evidence="1" id="KW-0677">Repeat</keyword>
<feature type="compositionally biased region" description="Basic and acidic residues" evidence="3">
    <location>
        <begin position="476"/>
        <end position="552"/>
    </location>
</feature>
<dbReference type="InterPro" id="IPR003599">
    <property type="entry name" value="Ig_sub"/>
</dbReference>
<dbReference type="PANTHER" id="PTHR13817">
    <property type="entry name" value="TITIN"/>
    <property type="match status" value="1"/>
</dbReference>
<dbReference type="GO" id="GO:0045214">
    <property type="term" value="P:sarcomere organization"/>
    <property type="evidence" value="ECO:0007669"/>
    <property type="project" value="TreeGrafter"/>
</dbReference>
<sequence length="733" mass="82496">GESNATISLNFDSGDDAAGFAPSFIEKPKIIPNESGTLITMKCKCKAKPKPEVTWFRGTTVVKESSKTTIRVVDVEEEIFELILEIKDPSAPDGGTYRCHVKNEFGESNANLNLNIEAEPEPEGDGPTFVEKPRITSHQGGKLVIMECKVRSNPKPTIVWYREGKQVTESSKIKISFEKVEEDVYYIKLELNDPGLEDSGLYKCNIKNTLGELNANLTLNIEIIPVIKEKPKVIKIIKKKTVIVECKVLSKFAPDCTWFKEENAVREDSRHQVQVEQVKDGEFAVKLEISDVQKVDKGLYKLVAKNEKGEATSQTVEVTELPPDEKPKGEKPKLTKLTNITLEEGKSADFISSLKVSDKTVTIIWYKETTVIRESTDTKITFDGTVTRLSITKCKTTHSGTYKVVAKNEFGEDEATAVLTVKKKKDEDEIFLSLAYYSTIATLSLLYTNIMQLEEEEEEAVVEKKVEKKEEKKVEKKEEKKVEKKEEKKVEKKTEEKKVEKKAEERKVEKKAEERKEETKVVQKKEEEKKVNDIGKKEVKKVEVEEKSESRRSSIVPMTEEIVRDGEKKSSSRRSSTVTREEEIKNESQRTSLTEDKKKKLTLGTKKLESTPEAKTPTTPTNNVDDTFTKKTETVAKKPTPEKVKSPPPKEPEKVKSPPPKAESAAKVKSPPPSEPAKPSAKPSEPPKPEIKEPVETPKTKPTPEKKSEPPKIAEPVPDLSKTRGSLKKVYLP</sequence>
<evidence type="ECO:0000256" key="1">
    <source>
        <dbReference type="ARBA" id="ARBA00022737"/>
    </source>
</evidence>
<feature type="region of interest" description="Disordered" evidence="3">
    <location>
        <begin position="476"/>
        <end position="733"/>
    </location>
</feature>
<dbReference type="SMART" id="SM00408">
    <property type="entry name" value="IGc2"/>
    <property type="match status" value="3"/>
</dbReference>
<feature type="compositionally biased region" description="Low complexity" evidence="3">
    <location>
        <begin position="616"/>
        <end position="626"/>
    </location>
</feature>
<dbReference type="OMA" id="KCKTTHS"/>
<dbReference type="FunFam" id="2.60.40.10:FF:000097">
    <property type="entry name" value="Bent, isoform F"/>
    <property type="match status" value="3"/>
</dbReference>
<name>N6TKW2_DENPD</name>
<dbReference type="PANTHER" id="PTHR13817:SF151">
    <property type="entry name" value="TITIN"/>
    <property type="match status" value="1"/>
</dbReference>
<feature type="compositionally biased region" description="Basic and acidic residues" evidence="3">
    <location>
        <begin position="579"/>
        <end position="598"/>
    </location>
</feature>
<dbReference type="SMART" id="SM00409">
    <property type="entry name" value="IG"/>
    <property type="match status" value="4"/>
</dbReference>
<accession>N6TKW2</accession>
<dbReference type="Pfam" id="PF07679">
    <property type="entry name" value="I-set"/>
    <property type="match status" value="4"/>
</dbReference>
<gene>
    <name evidence="4" type="ORF">YQE_02433</name>
</gene>
<reference evidence="4" key="1">
    <citation type="journal article" date="2013" name="Genome Biol.">
        <title>Draft genome of the mountain pine beetle, Dendroctonus ponderosae Hopkins, a major forest pest.</title>
        <authorList>
            <person name="Keeling C.I."/>
            <person name="Yuen M.M."/>
            <person name="Liao N.Y."/>
            <person name="Docking T.R."/>
            <person name="Chan S.K."/>
            <person name="Taylor G.A."/>
            <person name="Palmquist D.L."/>
            <person name="Jackman S.D."/>
            <person name="Nguyen A."/>
            <person name="Li M."/>
            <person name="Henderson H."/>
            <person name="Janes J.K."/>
            <person name="Zhao Y."/>
            <person name="Pandoh P."/>
            <person name="Moore R."/>
            <person name="Sperling F.A."/>
            <person name="Huber D.P."/>
            <person name="Birol I."/>
            <person name="Jones S.J."/>
            <person name="Bohlmann J."/>
        </authorList>
    </citation>
    <scope>NUCLEOTIDE SEQUENCE</scope>
</reference>
<dbReference type="EMBL" id="KB740193">
    <property type="protein sequence ID" value="ENN81064.1"/>
    <property type="molecule type" value="Genomic_DNA"/>
</dbReference>
<dbReference type="AlphaFoldDB" id="N6TKW2"/>
<dbReference type="FunFam" id="2.60.40.10:FF:000107">
    <property type="entry name" value="Myosin, light chain kinase a"/>
    <property type="match status" value="1"/>
</dbReference>
<dbReference type="InterPro" id="IPR050964">
    <property type="entry name" value="Striated_Muscle_Regulatory"/>
</dbReference>
<dbReference type="InterPro" id="IPR013098">
    <property type="entry name" value="Ig_I-set"/>
</dbReference>
<keyword evidence="2" id="KW-0393">Immunoglobulin domain</keyword>
<feature type="non-terminal residue" evidence="4">
    <location>
        <position position="1"/>
    </location>
</feature>
<evidence type="ECO:0000313" key="4">
    <source>
        <dbReference type="EMBL" id="ENN81064.1"/>
    </source>
</evidence>
<dbReference type="InterPro" id="IPR036179">
    <property type="entry name" value="Ig-like_dom_sf"/>
</dbReference>
<dbReference type="InterPro" id="IPR003598">
    <property type="entry name" value="Ig_sub2"/>
</dbReference>
<protein>
    <submittedName>
        <fullName evidence="4">Uncharacterized protein</fullName>
    </submittedName>
</protein>
<dbReference type="HOGENOM" id="CLU_378391_0_0_1"/>
<feature type="compositionally biased region" description="Basic and acidic residues" evidence="3">
    <location>
        <begin position="685"/>
        <end position="712"/>
    </location>
</feature>
<organism evidence="4">
    <name type="scientific">Dendroctonus ponderosae</name>
    <name type="common">Mountain pine beetle</name>
    <dbReference type="NCBI Taxonomy" id="77166"/>
    <lineage>
        <taxon>Eukaryota</taxon>
        <taxon>Metazoa</taxon>
        <taxon>Ecdysozoa</taxon>
        <taxon>Arthropoda</taxon>
        <taxon>Hexapoda</taxon>
        <taxon>Insecta</taxon>
        <taxon>Pterygota</taxon>
        <taxon>Neoptera</taxon>
        <taxon>Endopterygota</taxon>
        <taxon>Coleoptera</taxon>
        <taxon>Polyphaga</taxon>
        <taxon>Cucujiformia</taxon>
        <taxon>Curculionidae</taxon>
        <taxon>Scolytinae</taxon>
        <taxon>Dendroctonus</taxon>
    </lineage>
</organism>
<dbReference type="Gene3D" id="2.60.40.10">
    <property type="entry name" value="Immunoglobulins"/>
    <property type="match status" value="4"/>
</dbReference>
<feature type="compositionally biased region" description="Basic and acidic residues" evidence="3">
    <location>
        <begin position="627"/>
        <end position="656"/>
    </location>
</feature>
<dbReference type="InterPro" id="IPR013783">
    <property type="entry name" value="Ig-like_fold"/>
</dbReference>
<dbReference type="OrthoDB" id="504170at2759"/>
<proteinExistence type="predicted"/>
<evidence type="ECO:0000256" key="2">
    <source>
        <dbReference type="ARBA" id="ARBA00023319"/>
    </source>
</evidence>